<organism evidence="1 2">
    <name type="scientific">Chaenocephalus aceratus</name>
    <name type="common">Blackfin icefish</name>
    <name type="synonym">Chaenichthys aceratus</name>
    <dbReference type="NCBI Taxonomy" id="36190"/>
    <lineage>
        <taxon>Eukaryota</taxon>
        <taxon>Metazoa</taxon>
        <taxon>Chordata</taxon>
        <taxon>Craniata</taxon>
        <taxon>Vertebrata</taxon>
        <taxon>Euteleostomi</taxon>
        <taxon>Actinopterygii</taxon>
        <taxon>Neopterygii</taxon>
        <taxon>Teleostei</taxon>
        <taxon>Neoteleostei</taxon>
        <taxon>Acanthomorphata</taxon>
        <taxon>Eupercaria</taxon>
        <taxon>Perciformes</taxon>
        <taxon>Notothenioidei</taxon>
        <taxon>Channichthyidae</taxon>
        <taxon>Chaenocephalus</taxon>
    </lineage>
</organism>
<evidence type="ECO:0000313" key="1">
    <source>
        <dbReference type="EMBL" id="KAI4804329.1"/>
    </source>
</evidence>
<feature type="non-terminal residue" evidence="1">
    <location>
        <position position="108"/>
    </location>
</feature>
<dbReference type="EMBL" id="CM043799">
    <property type="protein sequence ID" value="KAI4804329.1"/>
    <property type="molecule type" value="Genomic_DNA"/>
</dbReference>
<proteinExistence type="predicted"/>
<accession>A0ACB9VW46</accession>
<protein>
    <submittedName>
        <fullName evidence="1">Uncharacterized protein</fullName>
    </submittedName>
</protein>
<reference evidence="1" key="1">
    <citation type="submission" date="2022-05" db="EMBL/GenBank/DDBJ databases">
        <title>Chromosome-level genome of Chaenocephalus aceratus.</title>
        <authorList>
            <person name="Park H."/>
        </authorList>
    </citation>
    <scope>NUCLEOTIDE SEQUENCE</scope>
    <source>
        <strain evidence="1">KU_202001</strain>
    </source>
</reference>
<name>A0ACB9VW46_CHAAC</name>
<sequence>MVIRSPNSHQGAKKQLVKALHGTLYPAEDQEPGEEEEVDKDSLQAQARHFKTLHEMYKNKKQNKDAVSQLLDLEFEARRLFIDSDVLKVKDRHTKVLDAYPCFKDLQN</sequence>
<keyword evidence="2" id="KW-1185">Reference proteome</keyword>
<comment type="caution">
    <text evidence="1">The sequence shown here is derived from an EMBL/GenBank/DDBJ whole genome shotgun (WGS) entry which is preliminary data.</text>
</comment>
<dbReference type="Proteomes" id="UP001057452">
    <property type="component" value="Chromosome 15"/>
</dbReference>
<gene>
    <name evidence="1" type="ORF">KUCAC02_025960</name>
</gene>
<evidence type="ECO:0000313" key="2">
    <source>
        <dbReference type="Proteomes" id="UP001057452"/>
    </source>
</evidence>